<dbReference type="AlphaFoldDB" id="A0A2U9KCU9"/>
<feature type="region of interest" description="Disordered" evidence="1">
    <location>
        <begin position="1"/>
        <end position="50"/>
    </location>
</feature>
<feature type="region of interest" description="Disordered" evidence="1">
    <location>
        <begin position="188"/>
        <end position="225"/>
    </location>
</feature>
<proteinExistence type="predicted"/>
<sequence>MDQDVHRPPPPRGHRRPPHPQRNDHQSRHPLLPPRADPRRTQRRPRVRRRCRGRNRSWWGRVSRRLLLKRQQDSRASGPPSHDWETRQRSASIRGDSCRGQFRLGKRTVWFPLRRAGPIWWSGAPGRWCCWCTGFRSPGTPGATSWRHWPRPDTGRWRWTCADTAVRPGRMGWRPTGCWNWSRTTSRWCTPSARRPRSSSVTTGVRTSPPAAPWSGRRCSPRSGC</sequence>
<feature type="compositionally biased region" description="Low complexity" evidence="1">
    <location>
        <begin position="198"/>
        <end position="209"/>
    </location>
</feature>
<feature type="compositionally biased region" description="Basic residues" evidence="1">
    <location>
        <begin position="41"/>
        <end position="50"/>
    </location>
</feature>
<feature type="region of interest" description="Disordered" evidence="1">
    <location>
        <begin position="70"/>
        <end position="92"/>
    </location>
</feature>
<evidence type="ECO:0000256" key="1">
    <source>
        <dbReference type="SAM" id="MobiDB-lite"/>
    </source>
</evidence>
<evidence type="ECO:0000313" key="2">
    <source>
        <dbReference type="EMBL" id="AWS27289.1"/>
    </source>
</evidence>
<dbReference type="EMBL" id="MH203088">
    <property type="protein sequence ID" value="AWS27289.1"/>
    <property type="molecule type" value="Genomic_DNA"/>
</dbReference>
<protein>
    <submittedName>
        <fullName evidence="2">FunU1</fullName>
    </submittedName>
</protein>
<organism evidence="2">
    <name type="scientific">Streptosporangium sp. KD35</name>
    <dbReference type="NCBI Taxonomy" id="2162663"/>
    <lineage>
        <taxon>Bacteria</taxon>
        <taxon>Bacillati</taxon>
        <taxon>Actinomycetota</taxon>
        <taxon>Actinomycetes</taxon>
        <taxon>Streptosporangiales</taxon>
        <taxon>Streptosporangiaceae</taxon>
        <taxon>Streptosporangium</taxon>
    </lineage>
</organism>
<reference evidence="2" key="1">
    <citation type="submission" date="2018-04" db="EMBL/GenBank/DDBJ databases">
        <title>Secondary Metabolite Response of Diverse Hypogean Actinomycetes to Chemical and Biological Stimuli.</title>
        <authorList>
            <person name="Covington B.C."/>
            <person name="Spraggins J.M."/>
            <person name="Ynigex-Gutierrez A.E."/>
            <person name="Bachmann B.O."/>
        </authorList>
    </citation>
    <scope>NUCLEOTIDE SEQUENCE</scope>
    <source>
        <strain evidence="2">Kd35</strain>
    </source>
</reference>
<name>A0A2U9KCU9_9ACTN</name>
<accession>A0A2U9KCU9</accession>